<keyword evidence="3 5" id="KW-1133">Transmembrane helix</keyword>
<geneLocation type="plasmid" evidence="7 8">
    <name>pQBR103</name>
</geneLocation>
<dbReference type="InterPro" id="IPR035952">
    <property type="entry name" value="Rhomboid-like_sf"/>
</dbReference>
<dbReference type="InterPro" id="IPR050925">
    <property type="entry name" value="Rhomboid_protease_S54"/>
</dbReference>
<keyword evidence="4 5" id="KW-0472">Membrane</keyword>
<dbReference type="PATRIC" id="fig|216595.4.peg.47"/>
<evidence type="ECO:0000256" key="4">
    <source>
        <dbReference type="ARBA" id="ARBA00023136"/>
    </source>
</evidence>
<evidence type="ECO:0000259" key="6">
    <source>
        <dbReference type="Pfam" id="PF01694"/>
    </source>
</evidence>
<evidence type="ECO:0000256" key="5">
    <source>
        <dbReference type="SAM" id="Phobius"/>
    </source>
</evidence>
<dbReference type="InterPro" id="IPR022764">
    <property type="entry name" value="Peptidase_S54_rhomboid_dom"/>
</dbReference>
<dbReference type="Proteomes" id="UP000002332">
    <property type="component" value="Plasmid pQBR103"/>
</dbReference>
<dbReference type="GO" id="GO:0004252">
    <property type="term" value="F:serine-type endopeptidase activity"/>
    <property type="evidence" value="ECO:0007669"/>
    <property type="project" value="InterPro"/>
</dbReference>
<dbReference type="EMBL" id="AM235768">
    <property type="protein sequence ID" value="CAM96112.1"/>
    <property type="molecule type" value="Genomic_DNA"/>
</dbReference>
<dbReference type="Gene3D" id="1.20.1540.10">
    <property type="entry name" value="Rhomboid-like"/>
    <property type="match status" value="1"/>
</dbReference>
<reference evidence="7 8" key="1">
    <citation type="journal article" date="2007" name="ISME J.">
        <title>Sequence-based analysis of pQBR103; a representative of a unique, transfer-proficient mega plasmid resident in the microbial community of sugar beet.</title>
        <authorList>
            <person name="Tett A."/>
            <person name="Spiers A.J."/>
            <person name="Crossman L.C."/>
            <person name="Ager D."/>
            <person name="Ciric L."/>
            <person name="Dow J.M."/>
            <person name="Fry J.C."/>
            <person name="Harris D."/>
            <person name="Lilley A."/>
            <person name="Oliver A."/>
            <person name="Parkhill J."/>
            <person name="Quail M.A."/>
            <person name="Rainey P.B."/>
            <person name="Saunders N.J."/>
            <person name="Seeger K."/>
            <person name="Snyder L.A.S."/>
            <person name="Squares R."/>
            <person name="Thomas C.M."/>
            <person name="Turner S.L."/>
            <person name="Zhang X.-X."/>
            <person name="Field D."/>
            <person name="Bailey M.J."/>
        </authorList>
    </citation>
    <scope>NUCLEOTIDE SEQUENCE [LARGE SCALE GENOMIC DNA]</scope>
    <source>
        <strain evidence="7 8">SBW25</strain>
    </source>
</reference>
<feature type="transmembrane region" description="Helical" evidence="5">
    <location>
        <begin position="105"/>
        <end position="123"/>
    </location>
</feature>
<keyword evidence="2 5" id="KW-0812">Transmembrane</keyword>
<evidence type="ECO:0000313" key="7">
    <source>
        <dbReference type="EMBL" id="CAM96112.1"/>
    </source>
</evidence>
<sequence>MMEMGKRLQVIIAFMAVLVAVQLVNAFTANSLVSHGLVPRTLSGLQGLIFAPFLHGSVRHLLSNLVPLAVLSWLVMSEGLERYFRVAILVALIGGLLVWCFGRQYVHVGASGLIFGLWTYVLARAWYQRSILSVLIAMFVVVTYSGLVFGFIPVPGVSFEGHIAGAVAGVFIAWIMHSKSLLADT</sequence>
<accession>A4V7H5</accession>
<dbReference type="AlphaFoldDB" id="A4V7H5"/>
<dbReference type="PANTHER" id="PTHR43731">
    <property type="entry name" value="RHOMBOID PROTEASE"/>
    <property type="match status" value="1"/>
</dbReference>
<feature type="domain" description="Peptidase S54 rhomboid" evidence="6">
    <location>
        <begin position="47"/>
        <end position="178"/>
    </location>
</feature>
<feature type="transmembrane region" description="Helical" evidence="5">
    <location>
        <begin position="50"/>
        <end position="76"/>
    </location>
</feature>
<evidence type="ECO:0000256" key="3">
    <source>
        <dbReference type="ARBA" id="ARBA00022989"/>
    </source>
</evidence>
<evidence type="ECO:0000256" key="2">
    <source>
        <dbReference type="ARBA" id="ARBA00022692"/>
    </source>
</evidence>
<feature type="transmembrane region" description="Helical" evidence="5">
    <location>
        <begin position="83"/>
        <end position="99"/>
    </location>
</feature>
<evidence type="ECO:0000256" key="1">
    <source>
        <dbReference type="ARBA" id="ARBA00004141"/>
    </source>
</evidence>
<comment type="subcellular location">
    <subcellularLocation>
        <location evidence="1">Membrane</location>
        <topology evidence="1">Multi-pass membrane protein</topology>
    </subcellularLocation>
</comment>
<dbReference type="Pfam" id="PF01694">
    <property type="entry name" value="Rhomboid"/>
    <property type="match status" value="1"/>
</dbReference>
<organism evidence="7 8">
    <name type="scientific">Pseudomonas fluorescens (strain SBW25)</name>
    <dbReference type="NCBI Taxonomy" id="216595"/>
    <lineage>
        <taxon>Bacteria</taxon>
        <taxon>Pseudomonadati</taxon>
        <taxon>Pseudomonadota</taxon>
        <taxon>Gammaproteobacteria</taxon>
        <taxon>Pseudomonadales</taxon>
        <taxon>Pseudomonadaceae</taxon>
        <taxon>Pseudomonas</taxon>
    </lineage>
</organism>
<dbReference type="GO" id="GO:0016020">
    <property type="term" value="C:membrane"/>
    <property type="evidence" value="ECO:0007669"/>
    <property type="project" value="UniProtKB-SubCell"/>
</dbReference>
<feature type="transmembrane region" description="Helical" evidence="5">
    <location>
        <begin position="130"/>
        <end position="152"/>
    </location>
</feature>
<gene>
    <name evidence="7" type="ordered locus">pQBR0080</name>
</gene>
<protein>
    <submittedName>
        <fullName evidence="7">Transmembrane rhomboid family protein</fullName>
    </submittedName>
</protein>
<name>A4V7H5_PSEFS</name>
<dbReference type="SUPFAM" id="SSF144091">
    <property type="entry name" value="Rhomboid-like"/>
    <property type="match status" value="1"/>
</dbReference>
<evidence type="ECO:0000313" key="8">
    <source>
        <dbReference type="Proteomes" id="UP000002332"/>
    </source>
</evidence>
<keyword evidence="7" id="KW-0614">Plasmid</keyword>
<proteinExistence type="predicted"/>
<dbReference type="PANTHER" id="PTHR43731:SF9">
    <property type="entry name" value="SLR1461 PROTEIN"/>
    <property type="match status" value="1"/>
</dbReference>
<feature type="transmembrane region" description="Helical" evidence="5">
    <location>
        <begin position="158"/>
        <end position="176"/>
    </location>
</feature>